<comment type="caution">
    <text evidence="3">The sequence shown here is derived from an EMBL/GenBank/DDBJ whole genome shotgun (WGS) entry which is preliminary data.</text>
</comment>
<proteinExistence type="inferred from homology"/>
<dbReference type="Proteomes" id="UP000572540">
    <property type="component" value="Unassembled WGS sequence"/>
</dbReference>
<reference evidence="3 4" key="1">
    <citation type="submission" date="2020-07" db="EMBL/GenBank/DDBJ databases">
        <title>Exploring microbial biodiversity for novel pathways involved in the catabolism of aromatic compounds derived from lignin.</title>
        <authorList>
            <person name="Elkins J."/>
        </authorList>
    </citation>
    <scope>NUCLEOTIDE SEQUENCE [LARGE SCALE GENOMIC DNA]</scope>
    <source>
        <strain evidence="3 4">H2C3B</strain>
    </source>
</reference>
<dbReference type="InterPro" id="IPR014729">
    <property type="entry name" value="Rossmann-like_a/b/a_fold"/>
</dbReference>
<dbReference type="AlphaFoldDB" id="A0A7Z0AY87"/>
<name>A0A7Z0AY87_9BURK</name>
<dbReference type="CDD" id="cd00293">
    <property type="entry name" value="USP-like"/>
    <property type="match status" value="2"/>
</dbReference>
<dbReference type="PANTHER" id="PTHR46268:SF15">
    <property type="entry name" value="UNIVERSAL STRESS PROTEIN HP_0031"/>
    <property type="match status" value="1"/>
</dbReference>
<dbReference type="InterPro" id="IPR006016">
    <property type="entry name" value="UspA"/>
</dbReference>
<organism evidence="3 4">
    <name type="scientific">Paraburkholderia bryophila</name>
    <dbReference type="NCBI Taxonomy" id="420952"/>
    <lineage>
        <taxon>Bacteria</taxon>
        <taxon>Pseudomonadati</taxon>
        <taxon>Pseudomonadota</taxon>
        <taxon>Betaproteobacteria</taxon>
        <taxon>Burkholderiales</taxon>
        <taxon>Burkholderiaceae</taxon>
        <taxon>Paraburkholderia</taxon>
    </lineage>
</organism>
<sequence length="315" mass="34009">MTASSASGIPKSGFERILIGVESSPMSARLAKYVCGLVRPGVEVRIVSVAENPRALVPLGSLADAVFETIREELLRDASEAVKQAHEVFADANIDVDARVLELSRLGGYAGNALIDAAGEWHADLLVVGARQHHGMLRWFEGTVSEFVTSQTPCSILIVPASYVAAIHAYPRRILFALDGSEASFDALQSGLHLAGPGSSTRAVYIVDRAVRFLEKTFIDEGDKALAAAADFFANQINPVELGLVKTDPASDDIPHTIVREAQRWHADLVVVGTHGRRGFSRWFLGSVAGRTARITQTPLLMVRPHLNSYDACKN</sequence>
<dbReference type="RefSeq" id="WP_179709510.1">
    <property type="nucleotide sequence ID" value="NZ_JACCAU010000001.1"/>
</dbReference>
<evidence type="ECO:0000313" key="3">
    <source>
        <dbReference type="EMBL" id="NYH14284.1"/>
    </source>
</evidence>
<evidence type="ECO:0000313" key="4">
    <source>
        <dbReference type="Proteomes" id="UP000572540"/>
    </source>
</evidence>
<gene>
    <name evidence="3" type="ORF">GGD41_001512</name>
</gene>
<feature type="domain" description="UspA" evidence="2">
    <location>
        <begin position="172"/>
        <end position="304"/>
    </location>
</feature>
<dbReference type="EMBL" id="JACCAU010000001">
    <property type="protein sequence ID" value="NYH14284.1"/>
    <property type="molecule type" value="Genomic_DNA"/>
</dbReference>
<dbReference type="Pfam" id="PF00582">
    <property type="entry name" value="Usp"/>
    <property type="match status" value="2"/>
</dbReference>
<dbReference type="PRINTS" id="PR01438">
    <property type="entry name" value="UNVRSLSTRESS"/>
</dbReference>
<protein>
    <submittedName>
        <fullName evidence="3">Nucleotide-binding universal stress UspA family protein</fullName>
    </submittedName>
</protein>
<evidence type="ECO:0000259" key="2">
    <source>
        <dbReference type="Pfam" id="PF00582"/>
    </source>
</evidence>
<feature type="domain" description="UspA" evidence="2">
    <location>
        <begin position="14"/>
        <end position="160"/>
    </location>
</feature>
<accession>A0A7Z0AY87</accession>
<dbReference type="Gene3D" id="3.40.50.620">
    <property type="entry name" value="HUPs"/>
    <property type="match status" value="2"/>
</dbReference>
<evidence type="ECO:0000256" key="1">
    <source>
        <dbReference type="ARBA" id="ARBA00008791"/>
    </source>
</evidence>
<dbReference type="PANTHER" id="PTHR46268">
    <property type="entry name" value="STRESS RESPONSE PROTEIN NHAX"/>
    <property type="match status" value="1"/>
</dbReference>
<comment type="similarity">
    <text evidence="1">Belongs to the universal stress protein A family.</text>
</comment>
<dbReference type="InterPro" id="IPR006015">
    <property type="entry name" value="Universal_stress_UspA"/>
</dbReference>
<dbReference type="SUPFAM" id="SSF52402">
    <property type="entry name" value="Adenine nucleotide alpha hydrolases-like"/>
    <property type="match status" value="2"/>
</dbReference>